<keyword evidence="3" id="KW-1185">Reference proteome</keyword>
<accession>A0A5C3LMH6</accession>
<name>A0A5C3LMH6_9AGAR</name>
<sequence length="171" mass="19082">MTLSKCPRSSPIHATLPSYPPSESLPTSMTEFQALSTLLQSVVDEVKHLTTTSVWLSTSLERLITRFDDLHETVHEIELTMRERTRTLLYLEAQQKLLPMRLHNCQAAMSERLKGPNGWLQAPAPLTREDLLLMTSDECNAAAAALGISVIEGNALVRRQNIAEYLGVILD</sequence>
<evidence type="ECO:0000256" key="1">
    <source>
        <dbReference type="SAM" id="MobiDB-lite"/>
    </source>
</evidence>
<gene>
    <name evidence="2" type="ORF">BDQ12DRAFT_690418</name>
</gene>
<dbReference type="EMBL" id="ML213639">
    <property type="protein sequence ID" value="TFK33902.1"/>
    <property type="molecule type" value="Genomic_DNA"/>
</dbReference>
<dbReference type="AlphaFoldDB" id="A0A5C3LMH6"/>
<dbReference type="Proteomes" id="UP000308652">
    <property type="component" value="Unassembled WGS sequence"/>
</dbReference>
<organism evidence="2 3">
    <name type="scientific">Crucibulum laeve</name>
    <dbReference type="NCBI Taxonomy" id="68775"/>
    <lineage>
        <taxon>Eukaryota</taxon>
        <taxon>Fungi</taxon>
        <taxon>Dikarya</taxon>
        <taxon>Basidiomycota</taxon>
        <taxon>Agaricomycotina</taxon>
        <taxon>Agaricomycetes</taxon>
        <taxon>Agaricomycetidae</taxon>
        <taxon>Agaricales</taxon>
        <taxon>Agaricineae</taxon>
        <taxon>Nidulariaceae</taxon>
        <taxon>Crucibulum</taxon>
    </lineage>
</organism>
<evidence type="ECO:0000313" key="2">
    <source>
        <dbReference type="EMBL" id="TFK33902.1"/>
    </source>
</evidence>
<protein>
    <submittedName>
        <fullName evidence="2">Uncharacterized protein</fullName>
    </submittedName>
</protein>
<feature type="region of interest" description="Disordered" evidence="1">
    <location>
        <begin position="1"/>
        <end position="26"/>
    </location>
</feature>
<reference evidence="2 3" key="1">
    <citation type="journal article" date="2019" name="Nat. Ecol. Evol.">
        <title>Megaphylogeny resolves global patterns of mushroom evolution.</title>
        <authorList>
            <person name="Varga T."/>
            <person name="Krizsan K."/>
            <person name="Foldi C."/>
            <person name="Dima B."/>
            <person name="Sanchez-Garcia M."/>
            <person name="Sanchez-Ramirez S."/>
            <person name="Szollosi G.J."/>
            <person name="Szarkandi J.G."/>
            <person name="Papp V."/>
            <person name="Albert L."/>
            <person name="Andreopoulos W."/>
            <person name="Angelini C."/>
            <person name="Antonin V."/>
            <person name="Barry K.W."/>
            <person name="Bougher N.L."/>
            <person name="Buchanan P."/>
            <person name="Buyck B."/>
            <person name="Bense V."/>
            <person name="Catcheside P."/>
            <person name="Chovatia M."/>
            <person name="Cooper J."/>
            <person name="Damon W."/>
            <person name="Desjardin D."/>
            <person name="Finy P."/>
            <person name="Geml J."/>
            <person name="Haridas S."/>
            <person name="Hughes K."/>
            <person name="Justo A."/>
            <person name="Karasinski D."/>
            <person name="Kautmanova I."/>
            <person name="Kiss B."/>
            <person name="Kocsube S."/>
            <person name="Kotiranta H."/>
            <person name="LaButti K.M."/>
            <person name="Lechner B.E."/>
            <person name="Liimatainen K."/>
            <person name="Lipzen A."/>
            <person name="Lukacs Z."/>
            <person name="Mihaltcheva S."/>
            <person name="Morgado L.N."/>
            <person name="Niskanen T."/>
            <person name="Noordeloos M.E."/>
            <person name="Ohm R.A."/>
            <person name="Ortiz-Santana B."/>
            <person name="Ovrebo C."/>
            <person name="Racz N."/>
            <person name="Riley R."/>
            <person name="Savchenko A."/>
            <person name="Shiryaev A."/>
            <person name="Soop K."/>
            <person name="Spirin V."/>
            <person name="Szebenyi C."/>
            <person name="Tomsovsky M."/>
            <person name="Tulloss R.E."/>
            <person name="Uehling J."/>
            <person name="Grigoriev I.V."/>
            <person name="Vagvolgyi C."/>
            <person name="Papp T."/>
            <person name="Martin F.M."/>
            <person name="Miettinen O."/>
            <person name="Hibbett D.S."/>
            <person name="Nagy L.G."/>
        </authorList>
    </citation>
    <scope>NUCLEOTIDE SEQUENCE [LARGE SCALE GENOMIC DNA]</scope>
    <source>
        <strain evidence="2 3">CBS 166.37</strain>
    </source>
</reference>
<dbReference type="OrthoDB" id="5290383at2759"/>
<proteinExistence type="predicted"/>
<evidence type="ECO:0000313" key="3">
    <source>
        <dbReference type="Proteomes" id="UP000308652"/>
    </source>
</evidence>